<dbReference type="EMBL" id="JAMYBS010000004">
    <property type="protein sequence ID" value="MCO7544221.1"/>
    <property type="molecule type" value="Genomic_DNA"/>
</dbReference>
<accession>A0AA41WET9</accession>
<feature type="transmembrane region" description="Helical" evidence="6">
    <location>
        <begin position="241"/>
        <end position="259"/>
    </location>
</feature>
<feature type="transmembrane region" description="Helical" evidence="6">
    <location>
        <begin position="289"/>
        <end position="310"/>
    </location>
</feature>
<feature type="transmembrane region" description="Helical" evidence="6">
    <location>
        <begin position="139"/>
        <end position="159"/>
    </location>
</feature>
<keyword evidence="4 6" id="KW-0472">Membrane</keyword>
<protein>
    <submittedName>
        <fullName evidence="8">FUSC family protein</fullName>
    </submittedName>
</protein>
<dbReference type="Proteomes" id="UP001165292">
    <property type="component" value="Unassembled WGS sequence"/>
</dbReference>
<dbReference type="PROSITE" id="PS51257">
    <property type="entry name" value="PROKAR_LIPOPROTEIN"/>
    <property type="match status" value="1"/>
</dbReference>
<reference evidence="8" key="1">
    <citation type="submission" date="2022-06" db="EMBL/GenBank/DDBJ databases">
        <title>Detection of beta-lactamases in bacteria of animal origin.</title>
        <authorList>
            <person name="Mlynarcik P."/>
            <person name="Zdarska V."/>
            <person name="Chudobova H."/>
            <person name="Prochazkova P."/>
            <person name="Hricova K."/>
            <person name="Mezerova K."/>
            <person name="Bardon J."/>
            <person name="Dolejska M."/>
            <person name="Sukkar I."/>
            <person name="Kolar M."/>
        </authorList>
    </citation>
    <scope>NUCLEOTIDE SEQUENCE</scope>
    <source>
        <strain evidence="8">S 300-3</strain>
    </source>
</reference>
<sequence length="368" mass="40135">MKRSFRQILGWQRGRPAWGPAMVAGLGCALPLLLGLFSGHPGFLWATVGAFQAAKANPLHRLGMLRMLLLIALGACSAGLGFWAATLPMVSLGLFAFYGLLLAWLQRYGTEAGKLGIGLAICLCLGQGQSGVADFNNPQAIAVLFALGGLWVTLLAFGLRGLHGLRMWPYMPRFMSLMKVLRRHARRTPIRQWRMHALTYILAAALGGLVVNLAQLPRGYWLTLAVFTTLQMNLQRSFARALQASLGVLGAAAVLIYMGHSLADPPLMVMIMLPLVILSRAFQAHHYGLFVLQTTLCFLLLAETLAQDWYLPEIRLINATIGVGLALSVSLLMTGLLRLIRRPSSRKTTATAPATNDARKDDEISPLR</sequence>
<comment type="caution">
    <text evidence="8">The sequence shown here is derived from an EMBL/GenBank/DDBJ whole genome shotgun (WGS) entry which is preliminary data.</text>
</comment>
<dbReference type="RefSeq" id="WP_043942575.1">
    <property type="nucleotide sequence ID" value="NZ_DALZVU010000001.1"/>
</dbReference>
<evidence type="ECO:0000256" key="2">
    <source>
        <dbReference type="ARBA" id="ARBA00022692"/>
    </source>
</evidence>
<dbReference type="GO" id="GO:0016020">
    <property type="term" value="C:membrane"/>
    <property type="evidence" value="ECO:0007669"/>
    <property type="project" value="UniProtKB-SubCell"/>
</dbReference>
<organism evidence="8 9">
    <name type="scientific">Stutzerimonas nitrititolerans</name>
    <dbReference type="NCBI Taxonomy" id="2482751"/>
    <lineage>
        <taxon>Bacteria</taxon>
        <taxon>Pseudomonadati</taxon>
        <taxon>Pseudomonadota</taxon>
        <taxon>Gammaproteobacteria</taxon>
        <taxon>Pseudomonadales</taxon>
        <taxon>Pseudomonadaceae</taxon>
        <taxon>Stutzerimonas</taxon>
    </lineage>
</organism>
<evidence type="ECO:0000256" key="6">
    <source>
        <dbReference type="SAM" id="Phobius"/>
    </source>
</evidence>
<evidence type="ECO:0000256" key="1">
    <source>
        <dbReference type="ARBA" id="ARBA00004141"/>
    </source>
</evidence>
<evidence type="ECO:0000256" key="4">
    <source>
        <dbReference type="ARBA" id="ARBA00023136"/>
    </source>
</evidence>
<feature type="domain" description="Integral membrane bound transporter" evidence="7">
    <location>
        <begin position="208"/>
        <end position="328"/>
    </location>
</feature>
<evidence type="ECO:0000259" key="7">
    <source>
        <dbReference type="Pfam" id="PF13515"/>
    </source>
</evidence>
<feature type="transmembrane region" description="Helical" evidence="6">
    <location>
        <begin position="193"/>
        <end position="213"/>
    </location>
</feature>
<feature type="compositionally biased region" description="Basic and acidic residues" evidence="5">
    <location>
        <begin position="357"/>
        <end position="368"/>
    </location>
</feature>
<evidence type="ECO:0000313" key="8">
    <source>
        <dbReference type="EMBL" id="MCO7544221.1"/>
    </source>
</evidence>
<keyword evidence="3 6" id="KW-1133">Transmembrane helix</keyword>
<dbReference type="AlphaFoldDB" id="A0AA41WET9"/>
<gene>
    <name evidence="8" type="ORF">NJF43_05565</name>
</gene>
<keyword evidence="2 6" id="KW-0812">Transmembrane</keyword>
<evidence type="ECO:0000313" key="9">
    <source>
        <dbReference type="Proteomes" id="UP001165292"/>
    </source>
</evidence>
<evidence type="ECO:0000256" key="3">
    <source>
        <dbReference type="ARBA" id="ARBA00022989"/>
    </source>
</evidence>
<proteinExistence type="predicted"/>
<feature type="transmembrane region" description="Helical" evidence="6">
    <location>
        <begin position="70"/>
        <end position="103"/>
    </location>
</feature>
<dbReference type="Pfam" id="PF13515">
    <property type="entry name" value="FUSC_2"/>
    <property type="match status" value="1"/>
</dbReference>
<name>A0AA41WET9_9GAMM</name>
<feature type="region of interest" description="Disordered" evidence="5">
    <location>
        <begin position="347"/>
        <end position="368"/>
    </location>
</feature>
<comment type="subcellular location">
    <subcellularLocation>
        <location evidence="1">Membrane</location>
        <topology evidence="1">Multi-pass membrane protein</topology>
    </subcellularLocation>
</comment>
<evidence type="ECO:0000256" key="5">
    <source>
        <dbReference type="SAM" id="MobiDB-lite"/>
    </source>
</evidence>
<feature type="transmembrane region" description="Helical" evidence="6">
    <location>
        <begin position="316"/>
        <end position="337"/>
    </location>
</feature>
<dbReference type="InterPro" id="IPR049453">
    <property type="entry name" value="Memb_transporter_dom"/>
</dbReference>